<protein>
    <submittedName>
        <fullName evidence="2">Uncharacterized protein</fullName>
    </submittedName>
</protein>
<reference evidence="2 3" key="1">
    <citation type="submission" date="2022-11" db="EMBL/GenBank/DDBJ databases">
        <title>Whole genome sequence of Eschrichtius robustus ER-17-0199.</title>
        <authorList>
            <person name="Bruniche-Olsen A."/>
            <person name="Black A.N."/>
            <person name="Fields C.J."/>
            <person name="Walden K."/>
            <person name="Dewoody J.A."/>
        </authorList>
    </citation>
    <scope>NUCLEOTIDE SEQUENCE [LARGE SCALE GENOMIC DNA]</scope>
    <source>
        <strain evidence="2">ER-17-0199</strain>
        <tissue evidence="2">Blubber</tissue>
    </source>
</reference>
<proteinExistence type="predicted"/>
<dbReference type="AlphaFoldDB" id="A0AB34GUR6"/>
<evidence type="ECO:0000313" key="3">
    <source>
        <dbReference type="Proteomes" id="UP001159641"/>
    </source>
</evidence>
<organism evidence="2 3">
    <name type="scientific">Eschrichtius robustus</name>
    <name type="common">California gray whale</name>
    <name type="synonym">Eschrichtius gibbosus</name>
    <dbReference type="NCBI Taxonomy" id="9764"/>
    <lineage>
        <taxon>Eukaryota</taxon>
        <taxon>Metazoa</taxon>
        <taxon>Chordata</taxon>
        <taxon>Craniata</taxon>
        <taxon>Vertebrata</taxon>
        <taxon>Euteleostomi</taxon>
        <taxon>Mammalia</taxon>
        <taxon>Eutheria</taxon>
        <taxon>Laurasiatheria</taxon>
        <taxon>Artiodactyla</taxon>
        <taxon>Whippomorpha</taxon>
        <taxon>Cetacea</taxon>
        <taxon>Mysticeti</taxon>
        <taxon>Eschrichtiidae</taxon>
        <taxon>Eschrichtius</taxon>
    </lineage>
</organism>
<dbReference type="Proteomes" id="UP001159641">
    <property type="component" value="Unassembled WGS sequence"/>
</dbReference>
<dbReference type="EMBL" id="JAIQCJ010002123">
    <property type="protein sequence ID" value="KAJ8782179.1"/>
    <property type="molecule type" value="Genomic_DNA"/>
</dbReference>
<name>A0AB34GUR6_ESCRO</name>
<keyword evidence="3" id="KW-1185">Reference proteome</keyword>
<gene>
    <name evidence="2" type="ORF">J1605_010371</name>
</gene>
<feature type="region of interest" description="Disordered" evidence="1">
    <location>
        <begin position="208"/>
        <end position="247"/>
    </location>
</feature>
<sequence length="247" mass="26361">MRCREFFSIINGATLNMSQTKSFPALGQSVCRSHSIPKMETSLLHVIYFGFSIKLSSQTRVPKALLPLPGHDTLRAGITWPALGRVWRSGPGVSTQTPELWCLLLLGCSRRAGHPGPAPRTILRTDGQQATYGSRSGPSGMEAAVQIDNDILESVITLVSCPAKPPVTFALTVTSLPPVRLPGNSCHRSELRHLPAGRRARVETGRGEAALLPAEPVPSPPGFPEEPGPTLPPRALSARADPAHPGV</sequence>
<accession>A0AB34GUR6</accession>
<feature type="compositionally biased region" description="Pro residues" evidence="1">
    <location>
        <begin position="215"/>
        <end position="232"/>
    </location>
</feature>
<evidence type="ECO:0000313" key="2">
    <source>
        <dbReference type="EMBL" id="KAJ8782179.1"/>
    </source>
</evidence>
<evidence type="ECO:0000256" key="1">
    <source>
        <dbReference type="SAM" id="MobiDB-lite"/>
    </source>
</evidence>
<comment type="caution">
    <text evidence="2">The sequence shown here is derived from an EMBL/GenBank/DDBJ whole genome shotgun (WGS) entry which is preliminary data.</text>
</comment>